<evidence type="ECO:0000313" key="4">
    <source>
        <dbReference type="Proteomes" id="UP001375743"/>
    </source>
</evidence>
<dbReference type="Proteomes" id="UP001375743">
    <property type="component" value="Unassembled WGS sequence"/>
</dbReference>
<accession>A0ABU8XSA2</accession>
<evidence type="ECO:0000259" key="2">
    <source>
        <dbReference type="Pfam" id="PF25455"/>
    </source>
</evidence>
<organism evidence="3 4">
    <name type="scientific">Benzoatithermus flavus</name>
    <dbReference type="NCBI Taxonomy" id="3108223"/>
    <lineage>
        <taxon>Bacteria</taxon>
        <taxon>Pseudomonadati</taxon>
        <taxon>Pseudomonadota</taxon>
        <taxon>Alphaproteobacteria</taxon>
        <taxon>Geminicoccales</taxon>
        <taxon>Geminicoccaceae</taxon>
        <taxon>Benzoatithermus</taxon>
    </lineage>
</organism>
<comment type="caution">
    <text evidence="3">The sequence shown here is derived from an EMBL/GenBank/DDBJ whole genome shotgun (WGS) entry which is preliminary data.</text>
</comment>
<dbReference type="PANTHER" id="PTHR22602">
    <property type="entry name" value="TRANSFERASE CAF17, MITOCHONDRIAL-RELATED"/>
    <property type="match status" value="1"/>
</dbReference>
<dbReference type="PANTHER" id="PTHR22602:SF0">
    <property type="entry name" value="TRANSFERASE CAF17, MITOCHONDRIAL-RELATED"/>
    <property type="match status" value="1"/>
</dbReference>
<reference evidence="3 4" key="1">
    <citation type="submission" date="2024-01" db="EMBL/GenBank/DDBJ databases">
        <title>Multi-omics insights into the function and evolution of sodium benzoate biodegradation pathways in Benzoatithermus flavus gen. nov., sp. nov. from hot spring.</title>
        <authorList>
            <person name="Hu C.-J."/>
            <person name="Li W.-J."/>
        </authorList>
    </citation>
    <scope>NUCLEOTIDE SEQUENCE [LARGE SCALE GENOMIC DNA]</scope>
    <source>
        <strain evidence="3 4">SYSU G07066</strain>
    </source>
</reference>
<protein>
    <recommendedName>
        <fullName evidence="2">CAF17 C-terminal domain-containing protein</fullName>
    </recommendedName>
</protein>
<dbReference type="NCBIfam" id="TIGR03317">
    <property type="entry name" value="ygfZ_signature"/>
    <property type="match status" value="1"/>
</dbReference>
<dbReference type="PIRSF" id="PIRSF006487">
    <property type="entry name" value="GcvT"/>
    <property type="match status" value="1"/>
</dbReference>
<dbReference type="InterPro" id="IPR057460">
    <property type="entry name" value="CAF17_C"/>
</dbReference>
<keyword evidence="1" id="KW-0809">Transit peptide</keyword>
<dbReference type="SUPFAM" id="SSF103025">
    <property type="entry name" value="Folate-binding domain"/>
    <property type="match status" value="1"/>
</dbReference>
<evidence type="ECO:0000313" key="3">
    <source>
        <dbReference type="EMBL" id="MEK0083761.1"/>
    </source>
</evidence>
<dbReference type="InterPro" id="IPR017703">
    <property type="entry name" value="YgfZ/GCV_T_CS"/>
</dbReference>
<dbReference type="Gene3D" id="3.30.1360.120">
    <property type="entry name" value="Probable tRNA modification gtpase trme, domain 1"/>
    <property type="match status" value="1"/>
</dbReference>
<keyword evidence="4" id="KW-1185">Reference proteome</keyword>
<dbReference type="InterPro" id="IPR045179">
    <property type="entry name" value="YgfZ/GcvT"/>
</dbReference>
<dbReference type="Pfam" id="PF25455">
    <property type="entry name" value="Beta-barrel_CAF17_C"/>
    <property type="match status" value="1"/>
</dbReference>
<gene>
    <name evidence="3" type="ORF">U1T56_11410</name>
</gene>
<feature type="domain" description="CAF17 C-terminal" evidence="2">
    <location>
        <begin position="227"/>
        <end position="305"/>
    </location>
</feature>
<evidence type="ECO:0000256" key="1">
    <source>
        <dbReference type="ARBA" id="ARBA00022946"/>
    </source>
</evidence>
<proteinExistence type="predicted"/>
<dbReference type="RefSeq" id="WP_418159609.1">
    <property type="nucleotide sequence ID" value="NZ_JBBLZC010000010.1"/>
</dbReference>
<name>A0ABU8XSA2_9PROT</name>
<dbReference type="InterPro" id="IPR027266">
    <property type="entry name" value="TrmE/GcvT-like"/>
</dbReference>
<sequence length="311" mass="32848">MSDPRCVVLANRSVVRLVGEDTRGFLQGLVSNDINLLATSRSLYAALLTPQGKYLFDFLLHEAADGAVLLDGERERLPALIQRLSMYRLRAKVAIEDASAGKAVLAVLGREAAGIFDLPPQAGAARVEGDAVLAVDPRTAELGVRVVLPRADLDGFVAAHGLAPAPFAAYDHLRLELGVPDGSRDLVVEKSILLESGFEELHGVSFTKGCFVGQELTARTKHRGLVKKRLVPVRIEGPVPAPGTPVFRGGRDAGEMRSALQEAGPGSGAIGLALLRLEQLGPDAAATGPLVAGDAVLIPAPPPWLQLELHE</sequence>
<dbReference type="EMBL" id="JBBLZC010000010">
    <property type="protein sequence ID" value="MEK0083761.1"/>
    <property type="molecule type" value="Genomic_DNA"/>
</dbReference>